<evidence type="ECO:0000256" key="3">
    <source>
        <dbReference type="ARBA" id="ARBA00022801"/>
    </source>
</evidence>
<name>A0ABW1YM01_9GAMM</name>
<dbReference type="PANTHER" id="PTHR43806">
    <property type="entry name" value="PEPTIDASE S8"/>
    <property type="match status" value="1"/>
</dbReference>
<dbReference type="InterPro" id="IPR007280">
    <property type="entry name" value="Peptidase_C_arc/bac"/>
</dbReference>
<evidence type="ECO:0000256" key="4">
    <source>
        <dbReference type="ARBA" id="ARBA00022825"/>
    </source>
</evidence>
<dbReference type="CDD" id="cd07496">
    <property type="entry name" value="Peptidases_S8_13"/>
    <property type="match status" value="1"/>
</dbReference>
<protein>
    <submittedName>
        <fullName evidence="11">S8 family peptidase</fullName>
        <ecNumber evidence="11">3.4.-.-</ecNumber>
    </submittedName>
</protein>
<dbReference type="InterPro" id="IPR022398">
    <property type="entry name" value="Peptidase_S8_His-AS"/>
</dbReference>
<dbReference type="RefSeq" id="WP_193190730.1">
    <property type="nucleotide sequence ID" value="NZ_JACZFR010000014.1"/>
</dbReference>
<dbReference type="Pfam" id="PF04151">
    <property type="entry name" value="PPC"/>
    <property type="match status" value="2"/>
</dbReference>
<keyword evidence="2 5" id="KW-0645">Protease</keyword>
<accession>A0ABW1YM01</accession>
<dbReference type="PROSITE" id="PS51892">
    <property type="entry name" value="SUBTILASE"/>
    <property type="match status" value="1"/>
</dbReference>
<feature type="domain" description="Peptidase C-terminal archaeal/bacterial" evidence="9">
    <location>
        <begin position="606"/>
        <end position="672"/>
    </location>
</feature>
<dbReference type="PRINTS" id="PR00723">
    <property type="entry name" value="SUBTILISIN"/>
</dbReference>
<dbReference type="EC" id="3.4.-.-" evidence="11"/>
<evidence type="ECO:0000256" key="6">
    <source>
        <dbReference type="SAM" id="MobiDB-lite"/>
    </source>
</evidence>
<dbReference type="EMBL" id="JBHSVR010000001">
    <property type="protein sequence ID" value="MFC6633777.1"/>
    <property type="molecule type" value="Genomic_DNA"/>
</dbReference>
<dbReference type="Pfam" id="PF00082">
    <property type="entry name" value="Peptidase_S8"/>
    <property type="match status" value="1"/>
</dbReference>
<dbReference type="SUPFAM" id="SSF52743">
    <property type="entry name" value="Subtilisin-like"/>
    <property type="match status" value="1"/>
</dbReference>
<feature type="active site" description="Charge relay system" evidence="5">
    <location>
        <position position="172"/>
    </location>
</feature>
<feature type="chain" id="PRO_5045575061" evidence="7">
    <location>
        <begin position="31"/>
        <end position="687"/>
    </location>
</feature>
<feature type="active site" description="Charge relay system" evidence="5">
    <location>
        <position position="411"/>
    </location>
</feature>
<keyword evidence="3 5" id="KW-0378">Hydrolase</keyword>
<comment type="similarity">
    <text evidence="1 5">Belongs to the peptidase S8 family.</text>
</comment>
<dbReference type="InterPro" id="IPR023828">
    <property type="entry name" value="Peptidase_S8_Ser-AS"/>
</dbReference>
<dbReference type="PROSITE" id="PS00137">
    <property type="entry name" value="SUBTILASE_HIS"/>
    <property type="match status" value="1"/>
</dbReference>
<evidence type="ECO:0000256" key="7">
    <source>
        <dbReference type="SAM" id="SignalP"/>
    </source>
</evidence>
<dbReference type="Gene3D" id="3.40.50.200">
    <property type="entry name" value="Peptidase S8/S53 domain"/>
    <property type="match status" value="1"/>
</dbReference>
<sequence length="687" mass="70148">MKFPIRNLLHKSALLSAVSLLCAAPLATHAVETSNPAAMPASAQPVTDRIIVKYKNTTQMAAAASMSQSAMAQASRVAGAEMRHMRRLATGAQLMRLDRRRGNADLAAIISRLQQDPNVEYAEPDLLLQPMATPTDPSYNQQWHYFESTGGLNLPTAWDTTQGEGVVVAVIDTGYRPHEDLVDNLLPGYDMISDTTVAQDGNGRDSDASDPGDWAPAGACYSGSPASNSSWHGTHVAGTVAAATNNGIGIAGVAYKAKVVPIRVLGRCGGYTSDIADAIIWGAGGSVSGVPANANPAQVLNLSLGGSGSCGSTTQNAINTARNLGATVVVAAGNSNTNASNATPANCSGVVTVASVDRSGGRAWYSNYGSVVDVAAPGGDTSVSSNGVLSTLNSGSQGPGSDNYAFYQGTSMATPHVAGAAALLYAVDGTLTPTEIESILTSTARSFPASCSQCGSGIVDAAAAVAAAGDGGGDPGPGDGELENGVAETGLSASSGQELHFTLEVPAGASNLEFQISGGSGDADLYVQFGSAPTTSSYECRPYLNGNNETCSISNVQAGTYHVMVRAYSSFSGVSLVGSFDEGGSGGETGWTESNLSGSQGSWQHFTLDVNAGMSSLDVQMSGGSGDGDLYVRFGSQPTTGSYDCRPYRNGNNETCSFSNPSAGTWYISIRGYSSYSGVTLDAQASQ</sequence>
<dbReference type="Gene3D" id="2.60.120.380">
    <property type="match status" value="2"/>
</dbReference>
<evidence type="ECO:0000259" key="8">
    <source>
        <dbReference type="Pfam" id="PF00082"/>
    </source>
</evidence>
<dbReference type="PANTHER" id="PTHR43806:SF11">
    <property type="entry name" value="CEREVISIN-RELATED"/>
    <property type="match status" value="1"/>
</dbReference>
<dbReference type="InterPro" id="IPR050131">
    <property type="entry name" value="Peptidase_S8_subtilisin-like"/>
</dbReference>
<dbReference type="PROSITE" id="PS00138">
    <property type="entry name" value="SUBTILASE_SER"/>
    <property type="match status" value="1"/>
</dbReference>
<keyword evidence="7" id="KW-0732">Signal</keyword>
<dbReference type="Pfam" id="PF22148">
    <property type="entry name" value="Fervidolysin_NPro-like"/>
    <property type="match status" value="1"/>
</dbReference>
<comment type="caution">
    <text evidence="11">The sequence shown here is derived from an EMBL/GenBank/DDBJ whole genome shotgun (WGS) entry which is preliminary data.</text>
</comment>
<dbReference type="InterPro" id="IPR054399">
    <property type="entry name" value="Fervidolysin-like_N_prodom"/>
</dbReference>
<evidence type="ECO:0000256" key="1">
    <source>
        <dbReference type="ARBA" id="ARBA00011073"/>
    </source>
</evidence>
<dbReference type="InterPro" id="IPR015500">
    <property type="entry name" value="Peptidase_S8_subtilisin-rel"/>
</dbReference>
<keyword evidence="4 5" id="KW-0720">Serine protease</keyword>
<evidence type="ECO:0000256" key="5">
    <source>
        <dbReference type="PROSITE-ProRule" id="PRU01240"/>
    </source>
</evidence>
<feature type="signal peptide" evidence="7">
    <location>
        <begin position="1"/>
        <end position="30"/>
    </location>
</feature>
<dbReference type="Proteomes" id="UP001596425">
    <property type="component" value="Unassembled WGS sequence"/>
</dbReference>
<evidence type="ECO:0000256" key="2">
    <source>
        <dbReference type="ARBA" id="ARBA00022670"/>
    </source>
</evidence>
<feature type="domain" description="Fervidolysin-like N-terminal prodomain" evidence="10">
    <location>
        <begin position="35"/>
        <end position="124"/>
    </location>
</feature>
<dbReference type="InterPro" id="IPR034176">
    <property type="entry name" value="Peptidases_S8_13"/>
</dbReference>
<evidence type="ECO:0000259" key="10">
    <source>
        <dbReference type="Pfam" id="PF22148"/>
    </source>
</evidence>
<evidence type="ECO:0000313" key="11">
    <source>
        <dbReference type="EMBL" id="MFC6633777.1"/>
    </source>
</evidence>
<dbReference type="InterPro" id="IPR036852">
    <property type="entry name" value="Peptidase_S8/S53_dom_sf"/>
</dbReference>
<dbReference type="GO" id="GO:0016787">
    <property type="term" value="F:hydrolase activity"/>
    <property type="evidence" value="ECO:0007669"/>
    <property type="project" value="UniProtKB-KW"/>
</dbReference>
<evidence type="ECO:0000259" key="9">
    <source>
        <dbReference type="Pfam" id="PF04151"/>
    </source>
</evidence>
<evidence type="ECO:0000313" key="12">
    <source>
        <dbReference type="Proteomes" id="UP001596425"/>
    </source>
</evidence>
<gene>
    <name evidence="11" type="ORF">ACFQBM_10810</name>
</gene>
<organism evidence="11 12">
    <name type="scientific">Microbulbifer taiwanensis</name>
    <dbReference type="NCBI Taxonomy" id="986746"/>
    <lineage>
        <taxon>Bacteria</taxon>
        <taxon>Pseudomonadati</taxon>
        <taxon>Pseudomonadota</taxon>
        <taxon>Gammaproteobacteria</taxon>
        <taxon>Cellvibrionales</taxon>
        <taxon>Microbulbiferaceae</taxon>
        <taxon>Microbulbifer</taxon>
    </lineage>
</organism>
<feature type="active site" description="Charge relay system" evidence="5">
    <location>
        <position position="232"/>
    </location>
</feature>
<reference evidence="12" key="1">
    <citation type="journal article" date="2019" name="Int. J. Syst. Evol. Microbiol.">
        <title>The Global Catalogue of Microorganisms (GCM) 10K type strain sequencing project: providing services to taxonomists for standard genome sequencing and annotation.</title>
        <authorList>
            <consortium name="The Broad Institute Genomics Platform"/>
            <consortium name="The Broad Institute Genome Sequencing Center for Infectious Disease"/>
            <person name="Wu L."/>
            <person name="Ma J."/>
        </authorList>
    </citation>
    <scope>NUCLEOTIDE SEQUENCE [LARGE SCALE GENOMIC DNA]</scope>
    <source>
        <strain evidence="12">CGMCC 1.13718</strain>
    </source>
</reference>
<keyword evidence="12" id="KW-1185">Reference proteome</keyword>
<feature type="domain" description="Peptidase C-terminal archaeal/bacterial" evidence="9">
    <location>
        <begin position="501"/>
        <end position="567"/>
    </location>
</feature>
<feature type="domain" description="Peptidase S8/S53" evidence="8">
    <location>
        <begin position="163"/>
        <end position="457"/>
    </location>
</feature>
<dbReference type="InterPro" id="IPR000209">
    <property type="entry name" value="Peptidase_S8/S53_dom"/>
</dbReference>
<feature type="region of interest" description="Disordered" evidence="6">
    <location>
        <begin position="196"/>
        <end position="216"/>
    </location>
</feature>
<proteinExistence type="inferred from homology"/>